<organism evidence="1 2">
    <name type="scientific">Gracilariopsis chorda</name>
    <dbReference type="NCBI Taxonomy" id="448386"/>
    <lineage>
        <taxon>Eukaryota</taxon>
        <taxon>Rhodophyta</taxon>
        <taxon>Florideophyceae</taxon>
        <taxon>Rhodymeniophycidae</taxon>
        <taxon>Gracilariales</taxon>
        <taxon>Gracilariaceae</taxon>
        <taxon>Gracilariopsis</taxon>
    </lineage>
</organism>
<reference evidence="1 2" key="1">
    <citation type="journal article" date="2018" name="Mol. Biol. Evol.">
        <title>Analysis of the draft genome of the red seaweed Gracilariopsis chorda provides insights into genome size evolution in Rhodophyta.</title>
        <authorList>
            <person name="Lee J."/>
            <person name="Yang E.C."/>
            <person name="Graf L."/>
            <person name="Yang J.H."/>
            <person name="Qiu H."/>
            <person name="Zel Zion U."/>
            <person name="Chan C.X."/>
            <person name="Stephens T.G."/>
            <person name="Weber A.P.M."/>
            <person name="Boo G.H."/>
            <person name="Boo S.M."/>
            <person name="Kim K.M."/>
            <person name="Shin Y."/>
            <person name="Jung M."/>
            <person name="Lee S.J."/>
            <person name="Yim H.S."/>
            <person name="Lee J.H."/>
            <person name="Bhattacharya D."/>
            <person name="Yoon H.S."/>
        </authorList>
    </citation>
    <scope>NUCLEOTIDE SEQUENCE [LARGE SCALE GENOMIC DNA]</scope>
    <source>
        <strain evidence="1 2">SKKU-2015</strain>
        <tissue evidence="1">Whole body</tissue>
    </source>
</reference>
<sequence length="327" mass="36510">MFAVPRSRCVIFDTNGNATVGSADIRHGESETRFVAVTKQYVSPEVSQRNGGQVPGRVGGGVGGDGRNAWNTECQTLIVSDDTDMFVILMSNPYMHGRGVLHVLIDTLHNLDLAIAALQSMRTCGRSVAAMYCLAGCDFTPSIYGLQHDTFWGALKMFRTYGKSLAPPMLARREEADFLFCILYLARYGKSKFCTEGDRRRFITQEVGRGTLSTREIVSLRRSFFVSEEAVESATWWVDVRNFVAHNADTTNRLLPHNVHIMLHCGRADFVVMKYWGRADDIDLSDATVGAATEREGYMKDGTVVLEEKKDMQTILNCIKSVIKCYN</sequence>
<proteinExistence type="predicted"/>
<protein>
    <submittedName>
        <fullName evidence="1">Uncharacterized protein</fullName>
    </submittedName>
</protein>
<accession>A0A2V3IBX7</accession>
<keyword evidence="2" id="KW-1185">Reference proteome</keyword>
<dbReference type="Proteomes" id="UP000247409">
    <property type="component" value="Unassembled WGS sequence"/>
</dbReference>
<dbReference type="AlphaFoldDB" id="A0A2V3IBX7"/>
<name>A0A2V3IBX7_9FLOR</name>
<comment type="caution">
    <text evidence="1">The sequence shown here is derived from an EMBL/GenBank/DDBJ whole genome shotgun (WGS) entry which is preliminary data.</text>
</comment>
<evidence type="ECO:0000313" key="1">
    <source>
        <dbReference type="EMBL" id="PXF39599.1"/>
    </source>
</evidence>
<evidence type="ECO:0000313" key="2">
    <source>
        <dbReference type="Proteomes" id="UP000247409"/>
    </source>
</evidence>
<dbReference type="EMBL" id="NBIV01000626">
    <property type="protein sequence ID" value="PXF39599.1"/>
    <property type="molecule type" value="Genomic_DNA"/>
</dbReference>
<gene>
    <name evidence="1" type="ORF">BWQ96_10700</name>
</gene>